<evidence type="ECO:0000313" key="9">
    <source>
        <dbReference type="EMBL" id="RWR78785.1"/>
    </source>
</evidence>
<feature type="region of interest" description="Disordered" evidence="6">
    <location>
        <begin position="533"/>
        <end position="585"/>
    </location>
</feature>
<dbReference type="GO" id="GO:0004057">
    <property type="term" value="F:arginyl-tRNA--protein transferase activity"/>
    <property type="evidence" value="ECO:0007669"/>
    <property type="project" value="UniProtKB-EC"/>
</dbReference>
<name>A0A443NJU5_9MAGN</name>
<dbReference type="InterPro" id="IPR007472">
    <property type="entry name" value="N-end_Aminoacyl_Trfase_C"/>
</dbReference>
<comment type="similarity">
    <text evidence="1">Belongs to the R-transferase family.</text>
</comment>
<protein>
    <recommendedName>
        <fullName evidence="2">arginyltransferase</fullName>
        <ecNumber evidence="2">2.3.2.8</ecNumber>
    </recommendedName>
</protein>
<dbReference type="AlphaFoldDB" id="A0A443NJU5"/>
<accession>A0A443NJU5</accession>
<evidence type="ECO:0000256" key="4">
    <source>
        <dbReference type="ARBA" id="ARBA00022786"/>
    </source>
</evidence>
<evidence type="ECO:0000256" key="2">
    <source>
        <dbReference type="ARBA" id="ARBA00012025"/>
    </source>
</evidence>
<gene>
    <name evidence="9" type="ORF">CKAN_00733300</name>
</gene>
<dbReference type="InterPro" id="IPR017137">
    <property type="entry name" value="Arg-tRNA-P_Trfase_1_euk"/>
</dbReference>
<dbReference type="EMBL" id="QPKB01000003">
    <property type="protein sequence ID" value="RWR78785.1"/>
    <property type="molecule type" value="Genomic_DNA"/>
</dbReference>
<feature type="domain" description="N-end rule aminoacyl transferase C-terminal" evidence="8">
    <location>
        <begin position="347"/>
        <end position="489"/>
    </location>
</feature>
<reference evidence="9 10" key="1">
    <citation type="journal article" date="2019" name="Nat. Plants">
        <title>Stout camphor tree genome fills gaps in understanding of flowering plant genome evolution.</title>
        <authorList>
            <person name="Chaw S.M."/>
            <person name="Liu Y.C."/>
            <person name="Wu Y.W."/>
            <person name="Wang H.Y."/>
            <person name="Lin C.I."/>
            <person name="Wu C.S."/>
            <person name="Ke H.M."/>
            <person name="Chang L.Y."/>
            <person name="Hsu C.Y."/>
            <person name="Yang H.T."/>
            <person name="Sudianto E."/>
            <person name="Hsu M.H."/>
            <person name="Wu K.P."/>
            <person name="Wang L.N."/>
            <person name="Leebens-Mack J.H."/>
            <person name="Tsai I.J."/>
        </authorList>
    </citation>
    <scope>NUCLEOTIDE SEQUENCE [LARGE SCALE GENOMIC DNA]</scope>
    <source>
        <strain evidence="10">cv. Chaw 1501</strain>
        <tissue evidence="9">Young leaves</tissue>
    </source>
</reference>
<dbReference type="STRING" id="337451.A0A443NJU5"/>
<comment type="caution">
    <text evidence="9">The sequence shown here is derived from an EMBL/GenBank/DDBJ whole genome shotgun (WGS) entry which is preliminary data.</text>
</comment>
<dbReference type="Pfam" id="PF04377">
    <property type="entry name" value="ATE_C"/>
    <property type="match status" value="1"/>
</dbReference>
<organism evidence="9 10">
    <name type="scientific">Cinnamomum micranthum f. kanehirae</name>
    <dbReference type="NCBI Taxonomy" id="337451"/>
    <lineage>
        <taxon>Eukaryota</taxon>
        <taxon>Viridiplantae</taxon>
        <taxon>Streptophyta</taxon>
        <taxon>Embryophyta</taxon>
        <taxon>Tracheophyta</taxon>
        <taxon>Spermatophyta</taxon>
        <taxon>Magnoliopsida</taxon>
        <taxon>Magnoliidae</taxon>
        <taxon>Laurales</taxon>
        <taxon>Lauraceae</taxon>
        <taxon>Cinnamomum</taxon>
    </lineage>
</organism>
<feature type="region of interest" description="Disordered" evidence="6">
    <location>
        <begin position="133"/>
        <end position="160"/>
    </location>
</feature>
<dbReference type="GO" id="GO:0005737">
    <property type="term" value="C:cytoplasm"/>
    <property type="evidence" value="ECO:0007669"/>
    <property type="project" value="TreeGrafter"/>
</dbReference>
<evidence type="ECO:0000256" key="3">
    <source>
        <dbReference type="ARBA" id="ARBA00022679"/>
    </source>
</evidence>
<feature type="domain" description="N-end aminoacyl transferase N-terminal" evidence="7">
    <location>
        <begin position="29"/>
        <end position="101"/>
    </location>
</feature>
<dbReference type="InterPro" id="IPR030700">
    <property type="entry name" value="N-end_Aminoacyl_Trfase"/>
</dbReference>
<feature type="compositionally biased region" description="Polar residues" evidence="6">
    <location>
        <begin position="150"/>
        <end position="160"/>
    </location>
</feature>
<evidence type="ECO:0000259" key="8">
    <source>
        <dbReference type="Pfam" id="PF04377"/>
    </source>
</evidence>
<evidence type="ECO:0000313" key="10">
    <source>
        <dbReference type="Proteomes" id="UP000283530"/>
    </source>
</evidence>
<evidence type="ECO:0000259" key="7">
    <source>
        <dbReference type="Pfam" id="PF04376"/>
    </source>
</evidence>
<keyword evidence="5" id="KW-0012">Acyltransferase</keyword>
<evidence type="ECO:0000256" key="5">
    <source>
        <dbReference type="ARBA" id="ARBA00023315"/>
    </source>
</evidence>
<dbReference type="InterPro" id="IPR016181">
    <property type="entry name" value="Acyl_CoA_acyltransferase"/>
</dbReference>
<keyword evidence="3 9" id="KW-0808">Transferase</keyword>
<dbReference type="Pfam" id="PF04376">
    <property type="entry name" value="ATE_N"/>
    <property type="match status" value="1"/>
</dbReference>
<evidence type="ECO:0000256" key="1">
    <source>
        <dbReference type="ARBA" id="ARBA00009991"/>
    </source>
</evidence>
<dbReference type="OrthoDB" id="74183at2759"/>
<dbReference type="PANTHER" id="PTHR21367:SF1">
    <property type="entry name" value="ARGINYL-TRNA--PROTEIN TRANSFERASE 1"/>
    <property type="match status" value="1"/>
</dbReference>
<feature type="compositionally biased region" description="Basic and acidic residues" evidence="6">
    <location>
        <begin position="140"/>
        <end position="149"/>
    </location>
</feature>
<dbReference type="PANTHER" id="PTHR21367">
    <property type="entry name" value="ARGININE-TRNA-PROTEIN TRANSFERASE 1"/>
    <property type="match status" value="1"/>
</dbReference>
<keyword evidence="4" id="KW-0833">Ubl conjugation pathway</keyword>
<feature type="compositionally biased region" description="Acidic residues" evidence="6">
    <location>
        <begin position="551"/>
        <end position="563"/>
    </location>
</feature>
<evidence type="ECO:0000256" key="6">
    <source>
        <dbReference type="SAM" id="MobiDB-lite"/>
    </source>
</evidence>
<proteinExistence type="inferred from homology"/>
<sequence>MAKKIGRNEASSSRSRGESVVLDHGRRRSSCGYCKSKAPTSITHGLSAYSLTVDDYQDLLDRGWRRSGSFLYKPEMEKTCCPSYTIRLKAEDFVPSKEQARVSKRMQRYLDGQFDAKKSDHVKDELNSSNVLGSLVRNKSSNEMDEKSVAQESSAKNSNDQSKLEECIHYLSTKIDSSMRACITSGEFPPVQLPKATVRKVTPQAKKKLTEISGDLLYTSSISFQIAAIFRRSQSEENDLSPSEVSRNSQLFELSPKAIAEKLACLLDQQGELSGLSIKACNGYLNFYLSTTETASGKAPVTVNSSGEAPVTGANAKRGGILNNHAVPPHKRRRLEIHLKRSSFDPEEYALYRKYQMRVHNDKPNEVLENSYKRFLVETPLIYVPPSGDNTVPPCGYGSFHQQYVIDGKLVAVGVVDILPRCLSSKYLFWDPDLAFLSLGKYSALQEIDWVKENQVHCPRLQYYYLGYYIHSCSKMRYKASYHPSELLCPLRFQWVPFDIARPLLDKKTYVVLSDFPTLQNGVSTPSQIPEKAFEQHCTESSQNKQHEALSDSDEEMEPDFEGSDTGIDENSSPEENNHVASADELTVGDVGNIKIDLNETRLKFKDLQQRVHPSQKSLIDSLEQQLQKYARAVGSELADRMLKLLSFRHWQ</sequence>
<dbReference type="InterPro" id="IPR007471">
    <property type="entry name" value="N-end_Aminoacyl_Trfase_N"/>
</dbReference>
<dbReference type="SUPFAM" id="SSF55729">
    <property type="entry name" value="Acyl-CoA N-acyltransferases (Nat)"/>
    <property type="match status" value="1"/>
</dbReference>
<dbReference type="PIRSF" id="PIRSF037207">
    <property type="entry name" value="ATE1_euk"/>
    <property type="match status" value="1"/>
</dbReference>
<feature type="region of interest" description="Disordered" evidence="6">
    <location>
        <begin position="1"/>
        <end position="23"/>
    </location>
</feature>
<keyword evidence="10" id="KW-1185">Reference proteome</keyword>
<dbReference type="Proteomes" id="UP000283530">
    <property type="component" value="Unassembled WGS sequence"/>
</dbReference>
<dbReference type="EC" id="2.3.2.8" evidence="2"/>